<dbReference type="RefSeq" id="WP_137909727.1">
    <property type="nucleotide sequence ID" value="NZ_CADEUY010000002.1"/>
</dbReference>
<feature type="region of interest" description="Disordered" evidence="1">
    <location>
        <begin position="32"/>
        <end position="53"/>
    </location>
</feature>
<gene>
    <name evidence="2" type="ORF">QZM56_04005</name>
</gene>
<protein>
    <submittedName>
        <fullName evidence="2">Uncharacterized protein</fullName>
    </submittedName>
</protein>
<dbReference type="Proteomes" id="UP001172109">
    <property type="component" value="Unassembled WGS sequence"/>
</dbReference>
<reference evidence="2" key="1">
    <citation type="submission" date="2023-07" db="EMBL/GenBank/DDBJ databases">
        <title>A collection of bacterial strains from the Burkholderia cepacia Research Laboratory and Repository.</title>
        <authorList>
            <person name="Lipuma J."/>
            <person name="Spilker T."/>
            <person name="Caverly L."/>
        </authorList>
    </citation>
    <scope>NUCLEOTIDE SEQUENCE</scope>
    <source>
        <strain evidence="2">AU44979</strain>
    </source>
</reference>
<evidence type="ECO:0000313" key="3">
    <source>
        <dbReference type="Proteomes" id="UP001172109"/>
    </source>
</evidence>
<proteinExistence type="predicted"/>
<name>A0AAP4QXI7_9BURK</name>
<evidence type="ECO:0000313" key="2">
    <source>
        <dbReference type="EMBL" id="MDN7563662.1"/>
    </source>
</evidence>
<dbReference type="EMBL" id="JAUJQS010000002">
    <property type="protein sequence ID" value="MDN7563662.1"/>
    <property type="molecule type" value="Genomic_DNA"/>
</dbReference>
<evidence type="ECO:0000256" key="1">
    <source>
        <dbReference type="SAM" id="MobiDB-lite"/>
    </source>
</evidence>
<sequence length="106" mass="11565">MTATIRGIVYFVIHCNCFSFFFCAPRENSAQESDSRNACRHSSRAVGQGPTGAARWGIARTPAPCAPAENLLEIPGPNFYIIQNHACITALTTQTLHVPEMPKKST</sequence>
<comment type="caution">
    <text evidence="2">The sequence shown here is derived from an EMBL/GenBank/DDBJ whole genome shotgun (WGS) entry which is preliminary data.</text>
</comment>
<accession>A0AAP4QXI7</accession>
<organism evidence="2 3">
    <name type="scientific">Burkholderia contaminans</name>
    <dbReference type="NCBI Taxonomy" id="488447"/>
    <lineage>
        <taxon>Bacteria</taxon>
        <taxon>Pseudomonadati</taxon>
        <taxon>Pseudomonadota</taxon>
        <taxon>Betaproteobacteria</taxon>
        <taxon>Burkholderiales</taxon>
        <taxon>Burkholderiaceae</taxon>
        <taxon>Burkholderia</taxon>
        <taxon>Burkholderia cepacia complex</taxon>
    </lineage>
</organism>
<dbReference type="AlphaFoldDB" id="A0AAP4QXI7"/>